<accession>A0A497Y0T1</accession>
<reference evidence="1 2" key="1">
    <citation type="submission" date="2018-10" db="EMBL/GenBank/DDBJ databases">
        <title>Genomic Encyclopedia of Archaeal and Bacterial Type Strains, Phase II (KMG-II): from individual species to whole genera.</title>
        <authorList>
            <person name="Goeker M."/>
        </authorList>
    </citation>
    <scope>NUCLEOTIDE SEQUENCE [LARGE SCALE GENOMIC DNA]</scope>
    <source>
        <strain evidence="1 2">DSM 19624</strain>
    </source>
</reference>
<dbReference type="AlphaFoldDB" id="A0A497Y0T1"/>
<evidence type="ECO:0000313" key="2">
    <source>
        <dbReference type="Proteomes" id="UP000273898"/>
    </source>
</evidence>
<protein>
    <submittedName>
        <fullName evidence="1">Uncharacterized protein</fullName>
    </submittedName>
</protein>
<name>A0A497Y0T1_9SPHI</name>
<dbReference type="EMBL" id="RCCK01000013">
    <property type="protein sequence ID" value="RLJ73660.1"/>
    <property type="molecule type" value="Genomic_DNA"/>
</dbReference>
<sequence>MIKLITNSSQDLSIVFLNESTRQKIDNSLRKVLRIGAKNYVMIIKILIVK</sequence>
<comment type="caution">
    <text evidence="1">The sequence shown here is derived from an EMBL/GenBank/DDBJ whole genome shotgun (WGS) entry which is preliminary data.</text>
</comment>
<evidence type="ECO:0000313" key="1">
    <source>
        <dbReference type="EMBL" id="RLJ73660.1"/>
    </source>
</evidence>
<organism evidence="1 2">
    <name type="scientific">Pedobacter alluvionis</name>
    <dbReference type="NCBI Taxonomy" id="475253"/>
    <lineage>
        <taxon>Bacteria</taxon>
        <taxon>Pseudomonadati</taxon>
        <taxon>Bacteroidota</taxon>
        <taxon>Sphingobacteriia</taxon>
        <taxon>Sphingobacteriales</taxon>
        <taxon>Sphingobacteriaceae</taxon>
        <taxon>Pedobacter</taxon>
    </lineage>
</organism>
<proteinExistence type="predicted"/>
<dbReference type="Proteomes" id="UP000273898">
    <property type="component" value="Unassembled WGS sequence"/>
</dbReference>
<gene>
    <name evidence="1" type="ORF">BCL90_3822</name>
</gene>